<gene>
    <name evidence="1" type="ORF">SVUK_LOCUS3692</name>
</gene>
<protein>
    <submittedName>
        <fullName evidence="1">Uncharacterized protein</fullName>
    </submittedName>
</protein>
<dbReference type="EMBL" id="UYYB01009710">
    <property type="protein sequence ID" value="VDM68694.1"/>
    <property type="molecule type" value="Genomic_DNA"/>
</dbReference>
<organism evidence="1 2">
    <name type="scientific">Strongylus vulgaris</name>
    <name type="common">Blood worm</name>
    <dbReference type="NCBI Taxonomy" id="40348"/>
    <lineage>
        <taxon>Eukaryota</taxon>
        <taxon>Metazoa</taxon>
        <taxon>Ecdysozoa</taxon>
        <taxon>Nematoda</taxon>
        <taxon>Chromadorea</taxon>
        <taxon>Rhabditida</taxon>
        <taxon>Rhabditina</taxon>
        <taxon>Rhabditomorpha</taxon>
        <taxon>Strongyloidea</taxon>
        <taxon>Strongylidae</taxon>
        <taxon>Strongylus</taxon>
    </lineage>
</organism>
<keyword evidence="2" id="KW-1185">Reference proteome</keyword>
<name>A0A3P7IT41_STRVU</name>
<evidence type="ECO:0000313" key="1">
    <source>
        <dbReference type="EMBL" id="VDM68694.1"/>
    </source>
</evidence>
<sequence>MEIVAGMIHPYGQVSRDWPRSALRNVRPPTRWMGVVSLVATNPPRLTFLDTDAIFSLLKRSRFHSFC</sequence>
<dbReference type="AlphaFoldDB" id="A0A3P7IT41"/>
<reference evidence="1 2" key="1">
    <citation type="submission" date="2018-11" db="EMBL/GenBank/DDBJ databases">
        <authorList>
            <consortium name="Pathogen Informatics"/>
        </authorList>
    </citation>
    <scope>NUCLEOTIDE SEQUENCE [LARGE SCALE GENOMIC DNA]</scope>
</reference>
<accession>A0A3P7IT41</accession>
<proteinExistence type="predicted"/>
<evidence type="ECO:0000313" key="2">
    <source>
        <dbReference type="Proteomes" id="UP000270094"/>
    </source>
</evidence>
<dbReference type="Proteomes" id="UP000270094">
    <property type="component" value="Unassembled WGS sequence"/>
</dbReference>